<dbReference type="AlphaFoldDB" id="A0A7T8JZA5"/>
<evidence type="ECO:0000256" key="1">
    <source>
        <dbReference type="SAM" id="MobiDB-lite"/>
    </source>
</evidence>
<dbReference type="EMBL" id="CP045899">
    <property type="protein sequence ID" value="QQP40703.1"/>
    <property type="molecule type" value="Genomic_DNA"/>
</dbReference>
<evidence type="ECO:0000313" key="2">
    <source>
        <dbReference type="EMBL" id="QQP40703.1"/>
    </source>
</evidence>
<name>A0A7T8JZA5_CALRO</name>
<gene>
    <name evidence="2" type="ORF">FKW44_014841</name>
</gene>
<feature type="compositionally biased region" description="Low complexity" evidence="1">
    <location>
        <begin position="59"/>
        <end position="73"/>
    </location>
</feature>
<proteinExistence type="predicted"/>
<feature type="region of interest" description="Disordered" evidence="1">
    <location>
        <begin position="45"/>
        <end position="73"/>
    </location>
</feature>
<dbReference type="Proteomes" id="UP000595437">
    <property type="component" value="Chromosome 10"/>
</dbReference>
<reference evidence="3" key="1">
    <citation type="submission" date="2021-01" db="EMBL/GenBank/DDBJ databases">
        <title>Caligus Genome Assembly.</title>
        <authorList>
            <person name="Gallardo-Escarate C."/>
        </authorList>
    </citation>
    <scope>NUCLEOTIDE SEQUENCE [LARGE SCALE GENOMIC DNA]</scope>
</reference>
<keyword evidence="3" id="KW-1185">Reference proteome</keyword>
<accession>A0A7T8JZA5</accession>
<evidence type="ECO:0000313" key="3">
    <source>
        <dbReference type="Proteomes" id="UP000595437"/>
    </source>
</evidence>
<sequence>MKVCVPTHIYIIATPYSHIQSINFQYDESDKLLDFIRFLRVPERRTSRESMQPSLGRRPLSTQPPSLLLQHRD</sequence>
<protein>
    <submittedName>
        <fullName evidence="2">Uncharacterized protein</fullName>
    </submittedName>
</protein>
<organism evidence="2 3">
    <name type="scientific">Caligus rogercresseyi</name>
    <name type="common">Sea louse</name>
    <dbReference type="NCBI Taxonomy" id="217165"/>
    <lineage>
        <taxon>Eukaryota</taxon>
        <taxon>Metazoa</taxon>
        <taxon>Ecdysozoa</taxon>
        <taxon>Arthropoda</taxon>
        <taxon>Crustacea</taxon>
        <taxon>Multicrustacea</taxon>
        <taxon>Hexanauplia</taxon>
        <taxon>Copepoda</taxon>
        <taxon>Siphonostomatoida</taxon>
        <taxon>Caligidae</taxon>
        <taxon>Caligus</taxon>
    </lineage>
</organism>